<keyword evidence="2" id="KW-0813">Transport</keyword>
<feature type="transmembrane region" description="Helical" evidence="8">
    <location>
        <begin position="32"/>
        <end position="50"/>
    </location>
</feature>
<evidence type="ECO:0000256" key="5">
    <source>
        <dbReference type="ARBA" id="ARBA00022989"/>
    </source>
</evidence>
<dbReference type="FunFam" id="1.10.3730.20:FF:000001">
    <property type="entry name" value="Quaternary ammonium compound resistance transporter SugE"/>
    <property type="match status" value="1"/>
</dbReference>
<dbReference type="GO" id="GO:0022857">
    <property type="term" value="F:transmembrane transporter activity"/>
    <property type="evidence" value="ECO:0007669"/>
    <property type="project" value="InterPro"/>
</dbReference>
<accession>A0A855XPK2</accession>
<dbReference type="Gene3D" id="1.10.3730.20">
    <property type="match status" value="1"/>
</dbReference>
<evidence type="ECO:0000256" key="2">
    <source>
        <dbReference type="ARBA" id="ARBA00022448"/>
    </source>
</evidence>
<evidence type="ECO:0000256" key="7">
    <source>
        <dbReference type="RuleBase" id="RU003942"/>
    </source>
</evidence>
<dbReference type="InterPro" id="IPR045324">
    <property type="entry name" value="Small_multidrug_res"/>
</dbReference>
<evidence type="ECO:0000256" key="8">
    <source>
        <dbReference type="SAM" id="Phobius"/>
    </source>
</evidence>
<gene>
    <name evidence="9" type="ORF">DET56_111223</name>
</gene>
<keyword evidence="4 7" id="KW-0812">Transmembrane</keyword>
<reference evidence="9 10" key="1">
    <citation type="submission" date="2018-05" db="EMBL/GenBank/DDBJ databases">
        <title>Freshwater and sediment microbial communities from various areas in North America, analyzing microbe dynamics in response to fracking.</title>
        <authorList>
            <person name="Lamendella R."/>
        </authorList>
    </citation>
    <scope>NUCLEOTIDE SEQUENCE [LARGE SCALE GENOMIC DNA]</scope>
    <source>
        <strain evidence="9 10">DB-3</strain>
    </source>
</reference>
<sequence>MAYLFLGVAILCEVFGSSMMKLSDGFRRKLPTLGLIIGMGSAFFLLSLALKTIPLGTAYATWSGVGTALTALVGILFYRESINTKKVLALILIIAGVVIMKLAH</sequence>
<evidence type="ECO:0000256" key="1">
    <source>
        <dbReference type="ARBA" id="ARBA00004651"/>
    </source>
</evidence>
<keyword evidence="3" id="KW-1003">Cell membrane</keyword>
<dbReference type="Proteomes" id="UP000247078">
    <property type="component" value="Unassembled WGS sequence"/>
</dbReference>
<evidence type="ECO:0000256" key="6">
    <source>
        <dbReference type="ARBA" id="ARBA00023136"/>
    </source>
</evidence>
<feature type="transmembrane region" description="Helical" evidence="8">
    <location>
        <begin position="84"/>
        <end position="103"/>
    </location>
</feature>
<dbReference type="SUPFAM" id="SSF103481">
    <property type="entry name" value="Multidrug resistance efflux transporter EmrE"/>
    <property type="match status" value="1"/>
</dbReference>
<feature type="transmembrane region" description="Helical" evidence="8">
    <location>
        <begin position="57"/>
        <end position="78"/>
    </location>
</feature>
<dbReference type="GO" id="GO:0005886">
    <property type="term" value="C:plasma membrane"/>
    <property type="evidence" value="ECO:0007669"/>
    <property type="project" value="UniProtKB-SubCell"/>
</dbReference>
<dbReference type="EMBL" id="QGTZ01000011">
    <property type="protein sequence ID" value="PWW36189.1"/>
    <property type="molecule type" value="Genomic_DNA"/>
</dbReference>
<keyword evidence="6 8" id="KW-0472">Membrane</keyword>
<evidence type="ECO:0000313" key="9">
    <source>
        <dbReference type="EMBL" id="PWW36189.1"/>
    </source>
</evidence>
<keyword evidence="5 8" id="KW-1133">Transmembrane helix</keyword>
<dbReference type="InterPro" id="IPR000390">
    <property type="entry name" value="Small_drug/metabolite_transptr"/>
</dbReference>
<protein>
    <submittedName>
        <fullName evidence="9">Multidrug resistance protein EbrA</fullName>
    </submittedName>
</protein>
<evidence type="ECO:0000313" key="10">
    <source>
        <dbReference type="Proteomes" id="UP000247078"/>
    </source>
</evidence>
<dbReference type="PANTHER" id="PTHR30561">
    <property type="entry name" value="SMR FAMILY PROTON-DEPENDENT DRUG EFFLUX TRANSPORTER SUGE"/>
    <property type="match status" value="1"/>
</dbReference>
<comment type="subcellular location">
    <subcellularLocation>
        <location evidence="1 7">Cell membrane</location>
        <topology evidence="1 7">Multi-pass membrane protein</topology>
    </subcellularLocation>
</comment>
<comment type="caution">
    <text evidence="9">The sequence shown here is derived from an EMBL/GenBank/DDBJ whole genome shotgun (WGS) entry which is preliminary data.</text>
</comment>
<dbReference type="RefSeq" id="WP_110001324.1">
    <property type="nucleotide sequence ID" value="NZ_QGTZ01000011.1"/>
</dbReference>
<dbReference type="InterPro" id="IPR037185">
    <property type="entry name" value="EmrE-like"/>
</dbReference>
<dbReference type="Pfam" id="PF00893">
    <property type="entry name" value="Multi_Drug_Res"/>
    <property type="match status" value="1"/>
</dbReference>
<organism evidence="9 10">
    <name type="scientific">Paenibacillus pabuli</name>
    <dbReference type="NCBI Taxonomy" id="1472"/>
    <lineage>
        <taxon>Bacteria</taxon>
        <taxon>Bacillati</taxon>
        <taxon>Bacillota</taxon>
        <taxon>Bacilli</taxon>
        <taxon>Bacillales</taxon>
        <taxon>Paenibacillaceae</taxon>
        <taxon>Paenibacillus</taxon>
    </lineage>
</organism>
<proteinExistence type="inferred from homology"/>
<dbReference type="PANTHER" id="PTHR30561:SF1">
    <property type="entry name" value="MULTIDRUG TRANSPORTER EMRE"/>
    <property type="match status" value="1"/>
</dbReference>
<dbReference type="AlphaFoldDB" id="A0A855XPK2"/>
<evidence type="ECO:0000256" key="3">
    <source>
        <dbReference type="ARBA" id="ARBA00022475"/>
    </source>
</evidence>
<evidence type="ECO:0000256" key="4">
    <source>
        <dbReference type="ARBA" id="ARBA00022692"/>
    </source>
</evidence>
<name>A0A855XPK2_9BACL</name>
<comment type="similarity">
    <text evidence="7">Belongs to the drug/metabolite transporter (DMT) superfamily. Small multidrug resistance (SMR) (TC 2.A.7.1) family.</text>
</comment>